<dbReference type="Proteomes" id="UP000005824">
    <property type="component" value="Unassembled WGS sequence"/>
</dbReference>
<gene>
    <name evidence="10" type="ORF">CfE428DRAFT_4248</name>
</gene>
<dbReference type="EMBL" id="ABVL01000014">
    <property type="protein sequence ID" value="EDY18112.1"/>
    <property type="molecule type" value="Genomic_DNA"/>
</dbReference>
<feature type="repeat" description="TPR" evidence="8">
    <location>
        <begin position="108"/>
        <end position="141"/>
    </location>
</feature>
<feature type="repeat" description="TPR" evidence="8">
    <location>
        <begin position="176"/>
        <end position="209"/>
    </location>
</feature>
<evidence type="ECO:0000259" key="9">
    <source>
        <dbReference type="Pfam" id="PF13844"/>
    </source>
</evidence>
<keyword evidence="7 8" id="KW-0802">TPR repeat</keyword>
<dbReference type="PROSITE" id="PS50005">
    <property type="entry name" value="TPR"/>
    <property type="match status" value="3"/>
</dbReference>
<name>B4D5Q9_9BACT</name>
<comment type="pathway">
    <text evidence="1">Protein modification; protein glycosylation.</text>
</comment>
<dbReference type="InterPro" id="IPR051939">
    <property type="entry name" value="Glycosyltr_41/O-GlcNAc_trsf"/>
</dbReference>
<evidence type="ECO:0000256" key="6">
    <source>
        <dbReference type="ARBA" id="ARBA00022737"/>
    </source>
</evidence>
<feature type="domain" description="O-GlcNAc transferase C-terminal" evidence="9">
    <location>
        <begin position="463"/>
        <end position="643"/>
    </location>
</feature>
<dbReference type="AlphaFoldDB" id="B4D5Q9"/>
<feature type="domain" description="O-GlcNAc transferase C-terminal" evidence="9">
    <location>
        <begin position="288"/>
        <end position="424"/>
    </location>
</feature>
<dbReference type="UniPathway" id="UPA00378"/>
<dbReference type="InterPro" id="IPR019734">
    <property type="entry name" value="TPR_rpt"/>
</dbReference>
<dbReference type="Pfam" id="PF13844">
    <property type="entry name" value="Glyco_transf_41"/>
    <property type="match status" value="2"/>
</dbReference>
<dbReference type="InterPro" id="IPR011990">
    <property type="entry name" value="TPR-like_helical_dom_sf"/>
</dbReference>
<dbReference type="SUPFAM" id="SSF48452">
    <property type="entry name" value="TPR-like"/>
    <property type="match status" value="1"/>
</dbReference>
<evidence type="ECO:0000256" key="4">
    <source>
        <dbReference type="ARBA" id="ARBA00022676"/>
    </source>
</evidence>
<evidence type="ECO:0000313" key="10">
    <source>
        <dbReference type="EMBL" id="EDY18112.1"/>
    </source>
</evidence>
<keyword evidence="6" id="KW-0677">Repeat</keyword>
<sequence>MPLMTAQQALNLAMDRHRAGQFAEAETIYRQLHALHPDNVDIIHLLGIVAGDTRRYPESIEWMKRSIAAQPQVARYRSNYGVILLDCGELEESASQLETARQLQPGNADIHFNLGNTRSRQKEWEPAMDAYRQALQLNPRYLKAWLNLGMALHSANRPEEAIAMYQEARRVLPFEYSLAANLGNLLGAQCRLDEAIEAYQAAVELAPQSFVTLNNLAILLKDRGEIAESLNVLRQSLAVEANADVHSNLIFNLHFDPDAAPSAIEEEKRLWNAHFAVPLRSARLPHVRDRSPERRLRVGYVSADLRNHVVGRTLLPIFEAHDPTQVECVCYASGQTDAVSQRFQAKAHLWRDMEHWSDDQLTEQIRTDGIDILVDLSLHTAYHRLTVFARRPAPVQVSWLGYPGSTGVETIDHWLTDRFLSPPDLDLPENADGPIRLPDAWCCYPAPESSPEVTDLPSARTGQITFGCFNNFSKINERVLQLWARILQGVPDSRLILLLKTGAHREKTLEAIQRHGIAAERLVFHDYEPASLERSASHFLQRYAQVDIALDPFPYNGMTTTCDALWMGVPVIALRGTLGISRASFSLLANLGLPEYAVASEDEYCETAVALAGDRDRLAHLRGTLRDRVMRSPLLDPARFARHLEAAYREMWGDWCRSQD</sequence>
<dbReference type="Gene3D" id="3.40.50.2000">
    <property type="entry name" value="Glycogen Phosphorylase B"/>
    <property type="match status" value="1"/>
</dbReference>
<dbReference type="Pfam" id="PF13374">
    <property type="entry name" value="TPR_10"/>
    <property type="match status" value="1"/>
</dbReference>
<dbReference type="PROSITE" id="PS50293">
    <property type="entry name" value="TPR_REGION"/>
    <property type="match status" value="1"/>
</dbReference>
<evidence type="ECO:0000256" key="5">
    <source>
        <dbReference type="ARBA" id="ARBA00022679"/>
    </source>
</evidence>
<protein>
    <recommendedName>
        <fullName evidence="3">protein O-GlcNAc transferase</fullName>
        <ecNumber evidence="3">2.4.1.255</ecNumber>
    </recommendedName>
</protein>
<dbReference type="STRING" id="497964.CfE428DRAFT_4248"/>
<comment type="similarity">
    <text evidence="2">Belongs to the glycosyltransferase 41 family. O-GlcNAc transferase subfamily.</text>
</comment>
<organism evidence="10 11">
    <name type="scientific">Chthoniobacter flavus Ellin428</name>
    <dbReference type="NCBI Taxonomy" id="497964"/>
    <lineage>
        <taxon>Bacteria</taxon>
        <taxon>Pseudomonadati</taxon>
        <taxon>Verrucomicrobiota</taxon>
        <taxon>Spartobacteria</taxon>
        <taxon>Chthoniobacterales</taxon>
        <taxon>Chthoniobacteraceae</taxon>
        <taxon>Chthoniobacter</taxon>
    </lineage>
</organism>
<dbReference type="eggNOG" id="COG0457">
    <property type="taxonomic scope" value="Bacteria"/>
</dbReference>
<dbReference type="InterPro" id="IPR029489">
    <property type="entry name" value="OGT/SEC/SPY_C"/>
</dbReference>
<feature type="repeat" description="TPR" evidence="8">
    <location>
        <begin position="142"/>
        <end position="175"/>
    </location>
</feature>
<keyword evidence="11" id="KW-1185">Reference proteome</keyword>
<dbReference type="Pfam" id="PF00515">
    <property type="entry name" value="TPR_1"/>
    <property type="match status" value="1"/>
</dbReference>
<evidence type="ECO:0000313" key="11">
    <source>
        <dbReference type="Proteomes" id="UP000005824"/>
    </source>
</evidence>
<reference evidence="10 11" key="1">
    <citation type="journal article" date="2011" name="J. Bacteriol.">
        <title>Genome sequence of Chthoniobacter flavus Ellin428, an aerobic heterotrophic soil bacterium.</title>
        <authorList>
            <person name="Kant R."/>
            <person name="van Passel M.W."/>
            <person name="Palva A."/>
            <person name="Lucas S."/>
            <person name="Lapidus A."/>
            <person name="Glavina Del Rio T."/>
            <person name="Dalin E."/>
            <person name="Tice H."/>
            <person name="Bruce D."/>
            <person name="Goodwin L."/>
            <person name="Pitluck S."/>
            <person name="Larimer F.W."/>
            <person name="Land M.L."/>
            <person name="Hauser L."/>
            <person name="Sangwan P."/>
            <person name="de Vos W.M."/>
            <person name="Janssen P.H."/>
            <person name="Smidt H."/>
        </authorList>
    </citation>
    <scope>NUCLEOTIDE SEQUENCE [LARGE SCALE GENOMIC DNA]</scope>
    <source>
        <strain evidence="10 11">Ellin428</strain>
    </source>
</reference>
<dbReference type="SMART" id="SM00028">
    <property type="entry name" value="TPR"/>
    <property type="match status" value="7"/>
</dbReference>
<dbReference type="Gene3D" id="3.40.50.11380">
    <property type="match status" value="1"/>
</dbReference>
<evidence type="ECO:0000256" key="7">
    <source>
        <dbReference type="ARBA" id="ARBA00022803"/>
    </source>
</evidence>
<keyword evidence="5" id="KW-0808">Transferase</keyword>
<accession>B4D5Q9</accession>
<dbReference type="eggNOG" id="COG3914">
    <property type="taxonomic scope" value="Bacteria"/>
</dbReference>
<dbReference type="PANTHER" id="PTHR44835:SF1">
    <property type="entry name" value="PROTEIN O-GLCNAC TRANSFERASE"/>
    <property type="match status" value="1"/>
</dbReference>
<proteinExistence type="inferred from homology"/>
<evidence type="ECO:0000256" key="1">
    <source>
        <dbReference type="ARBA" id="ARBA00004922"/>
    </source>
</evidence>
<dbReference type="InParanoid" id="B4D5Q9"/>
<keyword evidence="4" id="KW-0328">Glycosyltransferase</keyword>
<comment type="caution">
    <text evidence="10">The sequence shown here is derived from an EMBL/GenBank/DDBJ whole genome shotgun (WGS) entry which is preliminary data.</text>
</comment>
<evidence type="ECO:0000256" key="2">
    <source>
        <dbReference type="ARBA" id="ARBA00005386"/>
    </source>
</evidence>
<evidence type="ECO:0000256" key="3">
    <source>
        <dbReference type="ARBA" id="ARBA00011970"/>
    </source>
</evidence>
<dbReference type="PANTHER" id="PTHR44835">
    <property type="entry name" value="UDP-N-ACETYLGLUCOSAMINE--PEPTIDE N-ACETYLGLUCOSAMINYLTRANSFERASE SPINDLY-RELATED"/>
    <property type="match status" value="1"/>
</dbReference>
<dbReference type="Pfam" id="PF13432">
    <property type="entry name" value="TPR_16"/>
    <property type="match status" value="2"/>
</dbReference>
<dbReference type="EC" id="2.4.1.255" evidence="3"/>
<dbReference type="Gene3D" id="1.25.40.10">
    <property type="entry name" value="Tetratricopeptide repeat domain"/>
    <property type="match status" value="3"/>
</dbReference>
<dbReference type="SUPFAM" id="SSF53756">
    <property type="entry name" value="UDP-Glycosyltransferase/glycogen phosphorylase"/>
    <property type="match status" value="1"/>
</dbReference>
<dbReference type="GO" id="GO:0097363">
    <property type="term" value="F:protein O-acetylglucosaminyltransferase activity"/>
    <property type="evidence" value="ECO:0007669"/>
    <property type="project" value="UniProtKB-EC"/>
</dbReference>
<evidence type="ECO:0000256" key="8">
    <source>
        <dbReference type="PROSITE-ProRule" id="PRU00339"/>
    </source>
</evidence>